<dbReference type="PANTHER" id="PTHR43292:SF4">
    <property type="entry name" value="ACYL-COA DEHYDROGENASE FADE34"/>
    <property type="match status" value="1"/>
</dbReference>
<sequence>MKVDDEQLLASDEGLERMALAFLGDRPRRSSRTGPLVWGEGDDAAVAIWDDPDPDIERTDLDIAREYRRARFDAGLGWLDGPVEHGGAGLNAASQRRFAALEAQFETPSQTFFKLDRVLSPILLRYADPKVAQQRIRGLFRGDKIACELFSEPGAGSDLASLRTKAVQDGDTWIINGQKVWTSDAHYADIGLALCRTESDVPDRKGLTAFLVDMHGPGVEVRPLRQITGGSSFNEVFLTDVRVPDAHRIANGGQGWEVAQETLKIERTAIGVGLGRGGAGVANGERLVALVRALGLESEPVVRQQLAEVYAAFRAAKHLQNTTVVRQRANDTSTASPMLAKLALSNNLRLASRFVTDVLGPRLAANTGEWGTFAWNQFVLGEPGMHIMAGTDEVVHNMIGEQVLGLPREPRPQP</sequence>
<dbReference type="EMBL" id="JAPWIS010000029">
    <property type="protein sequence ID" value="MCZ4589176.1"/>
    <property type="molecule type" value="Genomic_DNA"/>
</dbReference>
<evidence type="ECO:0000259" key="7">
    <source>
        <dbReference type="Pfam" id="PF00441"/>
    </source>
</evidence>
<dbReference type="SUPFAM" id="SSF56645">
    <property type="entry name" value="Acyl-CoA dehydrogenase NM domain-like"/>
    <property type="match status" value="1"/>
</dbReference>
<keyword evidence="3 6" id="KW-0285">Flavoprotein</keyword>
<organism evidence="9 10">
    <name type="scientific">Rhodococcus opacus</name>
    <name type="common">Nocardia opaca</name>
    <dbReference type="NCBI Taxonomy" id="37919"/>
    <lineage>
        <taxon>Bacteria</taxon>
        <taxon>Bacillati</taxon>
        <taxon>Actinomycetota</taxon>
        <taxon>Actinomycetes</taxon>
        <taxon>Mycobacteriales</taxon>
        <taxon>Nocardiaceae</taxon>
        <taxon>Rhodococcus</taxon>
    </lineage>
</organism>
<evidence type="ECO:0000256" key="5">
    <source>
        <dbReference type="ARBA" id="ARBA00023002"/>
    </source>
</evidence>
<feature type="domain" description="Acyl-CoA oxidase/dehydrogenase middle" evidence="8">
    <location>
        <begin position="147"/>
        <end position="240"/>
    </location>
</feature>
<evidence type="ECO:0000256" key="4">
    <source>
        <dbReference type="ARBA" id="ARBA00022827"/>
    </source>
</evidence>
<dbReference type="Pfam" id="PF00441">
    <property type="entry name" value="Acyl-CoA_dh_1"/>
    <property type="match status" value="1"/>
</dbReference>
<dbReference type="InterPro" id="IPR036250">
    <property type="entry name" value="AcylCo_DH-like_C"/>
</dbReference>
<evidence type="ECO:0000256" key="2">
    <source>
        <dbReference type="ARBA" id="ARBA00009347"/>
    </source>
</evidence>
<keyword evidence="10" id="KW-1185">Reference proteome</keyword>
<dbReference type="Pfam" id="PF02770">
    <property type="entry name" value="Acyl-CoA_dh_M"/>
    <property type="match status" value="1"/>
</dbReference>
<evidence type="ECO:0000256" key="6">
    <source>
        <dbReference type="RuleBase" id="RU362125"/>
    </source>
</evidence>
<comment type="caution">
    <text evidence="9">The sequence shown here is derived from an EMBL/GenBank/DDBJ whole genome shotgun (WGS) entry which is preliminary data.</text>
</comment>
<protein>
    <submittedName>
        <fullName evidence="9">Acyl-CoA dehydrogenase family protein</fullName>
    </submittedName>
</protein>
<evidence type="ECO:0000313" key="10">
    <source>
        <dbReference type="Proteomes" id="UP001066327"/>
    </source>
</evidence>
<keyword evidence="5 6" id="KW-0560">Oxidoreductase</keyword>
<dbReference type="InterPro" id="IPR009075">
    <property type="entry name" value="AcylCo_DH/oxidase_C"/>
</dbReference>
<keyword evidence="4 6" id="KW-0274">FAD</keyword>
<feature type="domain" description="Acyl-CoA dehydrogenase/oxidase C-terminal" evidence="7">
    <location>
        <begin position="253"/>
        <end position="403"/>
    </location>
</feature>
<dbReference type="Gene3D" id="1.20.140.10">
    <property type="entry name" value="Butyryl-CoA Dehydrogenase, subunit A, domain 3"/>
    <property type="match status" value="1"/>
</dbReference>
<reference evidence="9" key="1">
    <citation type="submission" date="2022-12" db="EMBL/GenBank/DDBJ databases">
        <authorList>
            <person name="Krivoruchko A.V."/>
            <person name="Elkin A."/>
        </authorList>
    </citation>
    <scope>NUCLEOTIDE SEQUENCE</scope>
    <source>
        <strain evidence="9">IEGM 249</strain>
    </source>
</reference>
<dbReference type="InterPro" id="IPR006091">
    <property type="entry name" value="Acyl-CoA_Oxase/DH_mid-dom"/>
</dbReference>
<gene>
    <name evidence="9" type="ORF">O4328_36970</name>
</gene>
<evidence type="ECO:0000256" key="1">
    <source>
        <dbReference type="ARBA" id="ARBA00001974"/>
    </source>
</evidence>
<dbReference type="InterPro" id="IPR037069">
    <property type="entry name" value="AcylCoA_DH/ox_N_sf"/>
</dbReference>
<proteinExistence type="inferred from homology"/>
<comment type="cofactor">
    <cofactor evidence="1 6">
        <name>FAD</name>
        <dbReference type="ChEBI" id="CHEBI:57692"/>
    </cofactor>
</comment>
<dbReference type="PANTHER" id="PTHR43292">
    <property type="entry name" value="ACYL-COA DEHYDROGENASE"/>
    <property type="match status" value="1"/>
</dbReference>
<evidence type="ECO:0000259" key="8">
    <source>
        <dbReference type="Pfam" id="PF02770"/>
    </source>
</evidence>
<accession>A0ABT4NP71</accession>
<dbReference type="SUPFAM" id="SSF47203">
    <property type="entry name" value="Acyl-CoA dehydrogenase C-terminal domain-like"/>
    <property type="match status" value="1"/>
</dbReference>
<dbReference type="InterPro" id="IPR052161">
    <property type="entry name" value="Mycobact_Acyl-CoA_DH"/>
</dbReference>
<dbReference type="Gene3D" id="2.40.110.10">
    <property type="entry name" value="Butyryl-CoA Dehydrogenase, subunit A, domain 2"/>
    <property type="match status" value="1"/>
</dbReference>
<dbReference type="RefSeq" id="WP_269592420.1">
    <property type="nucleotide sequence ID" value="NZ_JAPWIS010000029.1"/>
</dbReference>
<dbReference type="Gene3D" id="1.10.540.10">
    <property type="entry name" value="Acyl-CoA dehydrogenase/oxidase, N-terminal domain"/>
    <property type="match status" value="1"/>
</dbReference>
<comment type="similarity">
    <text evidence="2 6">Belongs to the acyl-CoA dehydrogenase family.</text>
</comment>
<dbReference type="Proteomes" id="UP001066327">
    <property type="component" value="Unassembled WGS sequence"/>
</dbReference>
<dbReference type="InterPro" id="IPR009100">
    <property type="entry name" value="AcylCoA_DH/oxidase_NM_dom_sf"/>
</dbReference>
<name>A0ABT4NP71_RHOOP</name>
<dbReference type="InterPro" id="IPR046373">
    <property type="entry name" value="Acyl-CoA_Oxase/DH_mid-dom_sf"/>
</dbReference>
<evidence type="ECO:0000313" key="9">
    <source>
        <dbReference type="EMBL" id="MCZ4589176.1"/>
    </source>
</evidence>
<evidence type="ECO:0000256" key="3">
    <source>
        <dbReference type="ARBA" id="ARBA00022630"/>
    </source>
</evidence>